<organism evidence="1 2">
    <name type="scientific">Rhinopithecimicrobium faecis</name>
    <dbReference type="NCBI Taxonomy" id="2820698"/>
    <lineage>
        <taxon>Bacteria</taxon>
        <taxon>Pseudomonadati</taxon>
        <taxon>Bacteroidota</taxon>
        <taxon>Sphingobacteriia</taxon>
        <taxon>Sphingobacteriales</taxon>
        <taxon>Sphingobacteriaceae</taxon>
        <taxon>Rhinopithecimicrobium</taxon>
    </lineage>
</organism>
<name>A0A8T4H9N1_9SPHI</name>
<comment type="caution">
    <text evidence="1">The sequence shown here is derived from an EMBL/GenBank/DDBJ whole genome shotgun (WGS) entry which is preliminary data.</text>
</comment>
<dbReference type="EMBL" id="JAGKSB010000004">
    <property type="protein sequence ID" value="MBP3942975.1"/>
    <property type="molecule type" value="Genomic_DNA"/>
</dbReference>
<gene>
    <name evidence="1" type="ORF">J5U18_05240</name>
</gene>
<protein>
    <recommendedName>
        <fullName evidence="3">Endonuclease</fullName>
    </recommendedName>
</protein>
<dbReference type="Proteomes" id="UP000679691">
    <property type="component" value="Unassembled WGS sequence"/>
</dbReference>
<evidence type="ECO:0000313" key="2">
    <source>
        <dbReference type="Proteomes" id="UP000679691"/>
    </source>
</evidence>
<dbReference type="AlphaFoldDB" id="A0A8T4H9N1"/>
<reference evidence="1" key="1">
    <citation type="submission" date="2021-03" db="EMBL/GenBank/DDBJ databases">
        <authorList>
            <person name="Lu T."/>
            <person name="Wang Q."/>
            <person name="Han X."/>
        </authorList>
    </citation>
    <scope>NUCLEOTIDE SEQUENCE</scope>
    <source>
        <strain evidence="1">WQ 2009</strain>
    </source>
</reference>
<keyword evidence="2" id="KW-1185">Reference proteome</keyword>
<proteinExistence type="predicted"/>
<evidence type="ECO:0008006" key="3">
    <source>
        <dbReference type="Google" id="ProtNLM"/>
    </source>
</evidence>
<accession>A0A8T4H9N1</accession>
<evidence type="ECO:0000313" key="1">
    <source>
        <dbReference type="EMBL" id="MBP3942975.1"/>
    </source>
</evidence>
<sequence>MRNFSIYIITDSNRRYLEVGLHHNVAVLSQELMQPTLGYCNSPLRLNRLVYAEQFKSEEEADIRKRELQLYTRMQLERMIRKGNPNWNHLQIRMPRPLAATLSLRAQ</sequence>
<dbReference type="RefSeq" id="WP_353546462.1">
    <property type="nucleotide sequence ID" value="NZ_JAGKSB010000004.1"/>
</dbReference>